<organism evidence="10 11">
    <name type="scientific">Desulfuribacillus stibiiarsenatis</name>
    <dbReference type="NCBI Taxonomy" id="1390249"/>
    <lineage>
        <taxon>Bacteria</taxon>
        <taxon>Bacillati</taxon>
        <taxon>Bacillota</taxon>
        <taxon>Desulfuribacillia</taxon>
        <taxon>Desulfuribacillales</taxon>
        <taxon>Desulfuribacillaceae</taxon>
        <taxon>Desulfuribacillus</taxon>
    </lineage>
</organism>
<reference evidence="10 11" key="1">
    <citation type="submission" date="2016-09" db="EMBL/GenBank/DDBJ databases">
        <title>Desulfuribacillus arsenicus sp. nov., an obligately anaerobic, dissimilatory arsenic- and antimonate-reducing bacterium isolated from anoxic sediments.</title>
        <authorList>
            <person name="Abin C.A."/>
            <person name="Hollibaugh J.T."/>
        </authorList>
    </citation>
    <scope>NUCLEOTIDE SEQUENCE [LARGE SCALE GENOMIC DNA]</scope>
    <source>
        <strain evidence="10 11">MLFW-2</strain>
    </source>
</reference>
<dbReference type="InterPro" id="IPR036187">
    <property type="entry name" value="DNA_mismatch_repair_MutS_sf"/>
</dbReference>
<proteinExistence type="inferred from homology"/>
<comment type="subunit">
    <text evidence="7">Homodimer. Binds to stalled ribosomes, contacting rRNA.</text>
</comment>
<evidence type="ECO:0000256" key="6">
    <source>
        <dbReference type="ARBA" id="ARBA00023125"/>
    </source>
</evidence>
<sequence length="793" mass="90290">MRAKDLGILEYNKIKLLIAQKAQTHMGKERIEQLLPTNKIAIAKKLQQETEEAKAILNKKGHLSFGGIRDVRTSLKRAKMQGVLNAEELLNISNTIRGTRRVRNFIQDYWKNHAKNINIEGTSLYPYVEPLNEHPSLERDIESCIDENGTIKDSASPTLLQIRRQIQTLQGRIRQKLDEILRNSNYQKMLQDLIITTRNDRYVIPVKSEYRGVFGGMVHDQSSSGATLFIEPESVVSLNNQQKEMEIKEKNEIDRILRDLTEKVAIYADEIQINMVCLQELDCIFAKAMYAVEKRGVFPILNDKGFIKARKVRHPLIHDSEVVPVDVTLGEDFHTIVITGPNTGGKTVTLKTIGLLSLLACSGVQPTTEEECHFAVFDGIYADIGDEQSIEQNLSTFSGHMTNIIYILESVTPNSLVLVDELGAGTDPQEGAALAMALLTDLHNLKVTTIATTHYSELKSFAYNMPRMINASVEFDVESLRPTYRLLIGIPGKSNALAIARRLGLKERYIQLAEQYLSREEKDVNSLLENLESSRKELEDERQKIEKITRELELQKQKMQDDIRQFQEFKEKKIKQLEDQARLEIAQSKKAAEGIISELRDLQKEQQILKDHVLIEKKKEIEAIDTLSFQKHEKKTDVKHISLMEKLTAGDEVKVRSLNQKGTVLQKASDSEYLVQVGIMKVTLKREDLDKIKAKPIIETKQIVRLQKEHSDVRMELDLRGKTIDEAIYDIEHYLDKVILAGLREVSIIHGKGTGALRVGLQEYFRKHPRIQSMRIANYNEGGMGVTVLTLKQ</sequence>
<dbReference type="EC" id="3.1.-.-" evidence="7"/>
<dbReference type="SUPFAM" id="SSF52540">
    <property type="entry name" value="P-loop containing nucleoside triphosphate hydrolases"/>
    <property type="match status" value="1"/>
</dbReference>
<dbReference type="SUPFAM" id="SSF160443">
    <property type="entry name" value="SMR domain-like"/>
    <property type="match status" value="1"/>
</dbReference>
<evidence type="ECO:0000313" key="10">
    <source>
        <dbReference type="EMBL" id="OEH84425.1"/>
    </source>
</evidence>
<dbReference type="PIRSF" id="PIRSF005814">
    <property type="entry name" value="MutS_YshD"/>
    <property type="match status" value="1"/>
</dbReference>
<dbReference type="PROSITE" id="PS50828">
    <property type="entry name" value="SMR"/>
    <property type="match status" value="1"/>
</dbReference>
<dbReference type="InterPro" id="IPR007696">
    <property type="entry name" value="DNA_mismatch_repair_MutS_core"/>
</dbReference>
<evidence type="ECO:0000256" key="7">
    <source>
        <dbReference type="HAMAP-Rule" id="MF_00092"/>
    </source>
</evidence>
<dbReference type="PANTHER" id="PTHR48466:SF2">
    <property type="entry name" value="OS10G0509000 PROTEIN"/>
    <property type="match status" value="1"/>
</dbReference>
<dbReference type="Proteomes" id="UP000095255">
    <property type="component" value="Unassembled WGS sequence"/>
</dbReference>
<keyword evidence="2 7" id="KW-0547">Nucleotide-binding</keyword>
<evidence type="ECO:0000256" key="4">
    <source>
        <dbReference type="ARBA" id="ARBA00022840"/>
    </source>
</evidence>
<feature type="domain" description="Smr" evidence="9">
    <location>
        <begin position="717"/>
        <end position="792"/>
    </location>
</feature>
<dbReference type="Gene3D" id="3.40.50.300">
    <property type="entry name" value="P-loop containing nucleotide triphosphate hydrolases"/>
    <property type="match status" value="1"/>
</dbReference>
<dbReference type="PROSITE" id="PS00486">
    <property type="entry name" value="DNA_MISMATCH_REPAIR_2"/>
    <property type="match status" value="1"/>
</dbReference>
<dbReference type="GO" id="GO:0005524">
    <property type="term" value="F:ATP binding"/>
    <property type="evidence" value="ECO:0007669"/>
    <property type="project" value="UniProtKB-UniRule"/>
</dbReference>
<dbReference type="FunFam" id="3.40.50.300:FF:000830">
    <property type="entry name" value="Endonuclease MutS2"/>
    <property type="match status" value="1"/>
</dbReference>
<dbReference type="InterPro" id="IPR002625">
    <property type="entry name" value="Smr_dom"/>
</dbReference>
<dbReference type="InterPro" id="IPR046893">
    <property type="entry name" value="MSSS"/>
</dbReference>
<dbReference type="SMART" id="SM00534">
    <property type="entry name" value="MUTSac"/>
    <property type="match status" value="1"/>
</dbReference>
<dbReference type="PANTHER" id="PTHR48466">
    <property type="entry name" value="OS10G0509000 PROTEIN-RELATED"/>
    <property type="match status" value="1"/>
</dbReference>
<keyword evidence="5 7" id="KW-0694">RNA-binding</keyword>
<evidence type="ECO:0000256" key="2">
    <source>
        <dbReference type="ARBA" id="ARBA00022741"/>
    </source>
</evidence>
<keyword evidence="7" id="KW-0540">Nuclease</keyword>
<dbReference type="SUPFAM" id="SSF48334">
    <property type="entry name" value="DNA repair protein MutS, domain III"/>
    <property type="match status" value="1"/>
</dbReference>
<keyword evidence="4 7" id="KW-0067">ATP-binding</keyword>
<evidence type="ECO:0000256" key="1">
    <source>
        <dbReference type="ARBA" id="ARBA00022730"/>
    </source>
</evidence>
<dbReference type="OrthoDB" id="9808166at2"/>
<keyword evidence="11" id="KW-1185">Reference proteome</keyword>
<dbReference type="InterPro" id="IPR000432">
    <property type="entry name" value="DNA_mismatch_repair_MutS_C"/>
</dbReference>
<evidence type="ECO:0000313" key="11">
    <source>
        <dbReference type="Proteomes" id="UP000095255"/>
    </source>
</evidence>
<dbReference type="GO" id="GO:0006298">
    <property type="term" value="P:mismatch repair"/>
    <property type="evidence" value="ECO:0007669"/>
    <property type="project" value="InterPro"/>
</dbReference>
<dbReference type="GO" id="GO:0019843">
    <property type="term" value="F:rRNA binding"/>
    <property type="evidence" value="ECO:0007669"/>
    <property type="project" value="UniProtKB-UniRule"/>
</dbReference>
<dbReference type="CDD" id="cd03280">
    <property type="entry name" value="ABC_MutS2"/>
    <property type="match status" value="1"/>
</dbReference>
<dbReference type="Pfam" id="PF01713">
    <property type="entry name" value="Smr"/>
    <property type="match status" value="1"/>
</dbReference>
<dbReference type="Pfam" id="PF00488">
    <property type="entry name" value="MutS_V"/>
    <property type="match status" value="1"/>
</dbReference>
<keyword evidence="6 7" id="KW-0238">DNA-binding</keyword>
<comment type="caution">
    <text evidence="10">The sequence shown here is derived from an EMBL/GenBank/DDBJ whole genome shotgun (WGS) entry which is preliminary data.</text>
</comment>
<gene>
    <name evidence="7" type="primary">mutS2</name>
    <name evidence="7" type="synonym">rqcU</name>
    <name evidence="10" type="ORF">BHU72_09410</name>
</gene>
<dbReference type="GO" id="GO:0016887">
    <property type="term" value="F:ATP hydrolysis activity"/>
    <property type="evidence" value="ECO:0007669"/>
    <property type="project" value="InterPro"/>
</dbReference>
<dbReference type="HAMAP" id="MF_00092">
    <property type="entry name" value="MutS2"/>
    <property type="match status" value="1"/>
</dbReference>
<dbReference type="InterPro" id="IPR005747">
    <property type="entry name" value="MutS2"/>
</dbReference>
<evidence type="ECO:0000259" key="9">
    <source>
        <dbReference type="PROSITE" id="PS50828"/>
    </source>
</evidence>
<dbReference type="GO" id="GO:0030983">
    <property type="term" value="F:mismatched DNA binding"/>
    <property type="evidence" value="ECO:0007669"/>
    <property type="project" value="InterPro"/>
</dbReference>
<dbReference type="Pfam" id="PF20297">
    <property type="entry name" value="MSSS"/>
    <property type="match status" value="1"/>
</dbReference>
<protein>
    <recommendedName>
        <fullName evidence="7">Endonuclease MutS2</fullName>
        <ecNumber evidence="7">3.1.-.-</ecNumber>
    </recommendedName>
    <alternativeName>
        <fullName evidence="7">Ribosome-associated protein quality control-upstream factor</fullName>
        <shortName evidence="7">RQC-upstream factor</shortName>
        <shortName evidence="7">RqcU</shortName>
        <ecNumber evidence="7">3.6.4.-</ecNumber>
    </alternativeName>
</protein>
<dbReference type="InterPro" id="IPR045076">
    <property type="entry name" value="MutS"/>
</dbReference>
<comment type="similarity">
    <text evidence="7">Belongs to the DNA mismatch repair MutS family. MutS2 subfamily.</text>
</comment>
<dbReference type="EMBL" id="MJAT01000038">
    <property type="protein sequence ID" value="OEH84425.1"/>
    <property type="molecule type" value="Genomic_DNA"/>
</dbReference>
<comment type="function">
    <text evidence="7">Endonuclease that is involved in the suppression of homologous recombination and thus may have a key role in the control of bacterial genetic diversity.</text>
</comment>
<evidence type="ECO:0000256" key="5">
    <source>
        <dbReference type="ARBA" id="ARBA00022884"/>
    </source>
</evidence>
<comment type="function">
    <text evidence="7">Acts as a ribosome collision sensor, splitting the ribosome into its 2 subunits. Detects stalled/collided 70S ribosomes which it binds and splits by an ATP-hydrolysis driven conformational change. Acts upstream of the ribosome quality control system (RQC), a ribosome-associated complex that mediates the extraction of incompletely synthesized nascent chains from stalled ribosomes and their subsequent degradation. Probably generates substrates for RQC.</text>
</comment>
<dbReference type="AlphaFoldDB" id="A0A1E5L2Q2"/>
<feature type="coiled-coil region" evidence="8">
    <location>
        <begin position="510"/>
        <end position="605"/>
    </location>
</feature>
<dbReference type="GO" id="GO:0004519">
    <property type="term" value="F:endonuclease activity"/>
    <property type="evidence" value="ECO:0007669"/>
    <property type="project" value="UniProtKB-UniRule"/>
</dbReference>
<keyword evidence="8" id="KW-0175">Coiled coil</keyword>
<name>A0A1E5L2Q2_9FIRM</name>
<dbReference type="GO" id="GO:0045910">
    <property type="term" value="P:negative regulation of DNA recombination"/>
    <property type="evidence" value="ECO:0007669"/>
    <property type="project" value="InterPro"/>
</dbReference>
<feature type="binding site" evidence="7">
    <location>
        <begin position="340"/>
        <end position="347"/>
    </location>
    <ligand>
        <name>ATP</name>
        <dbReference type="ChEBI" id="CHEBI:30616"/>
    </ligand>
</feature>
<keyword evidence="1 7" id="KW-0699">rRNA-binding</keyword>
<dbReference type="NCBIfam" id="TIGR01069">
    <property type="entry name" value="mutS2"/>
    <property type="match status" value="1"/>
</dbReference>
<dbReference type="InterPro" id="IPR027417">
    <property type="entry name" value="P-loop_NTPase"/>
</dbReference>
<dbReference type="GO" id="GO:0043023">
    <property type="term" value="F:ribosomal large subunit binding"/>
    <property type="evidence" value="ECO:0007669"/>
    <property type="project" value="UniProtKB-UniRule"/>
</dbReference>
<dbReference type="InterPro" id="IPR036063">
    <property type="entry name" value="Smr_dom_sf"/>
</dbReference>
<dbReference type="GO" id="GO:0140664">
    <property type="term" value="F:ATP-dependent DNA damage sensor activity"/>
    <property type="evidence" value="ECO:0007669"/>
    <property type="project" value="InterPro"/>
</dbReference>
<dbReference type="SMART" id="SM00463">
    <property type="entry name" value="SMR"/>
    <property type="match status" value="1"/>
</dbReference>
<keyword evidence="7" id="KW-0255">Endonuclease</keyword>
<dbReference type="EC" id="3.6.4.-" evidence="7"/>
<dbReference type="RefSeq" id="WP_069703138.1">
    <property type="nucleotide sequence ID" value="NZ_MJAT01000038.1"/>
</dbReference>
<accession>A0A1E5L2Q2</accession>
<dbReference type="Gene3D" id="3.30.1370.110">
    <property type="match status" value="1"/>
</dbReference>
<evidence type="ECO:0000256" key="8">
    <source>
        <dbReference type="SAM" id="Coils"/>
    </source>
</evidence>
<dbReference type="GO" id="GO:0072344">
    <property type="term" value="P:rescue of stalled ribosome"/>
    <property type="evidence" value="ECO:0007669"/>
    <property type="project" value="UniProtKB-UniRule"/>
</dbReference>
<dbReference type="STRING" id="1390249.BHU72_09410"/>
<evidence type="ECO:0000256" key="3">
    <source>
        <dbReference type="ARBA" id="ARBA00022801"/>
    </source>
</evidence>
<dbReference type="SMART" id="SM00533">
    <property type="entry name" value="MUTSd"/>
    <property type="match status" value="1"/>
</dbReference>
<keyword evidence="3 7" id="KW-0378">Hydrolase</keyword>